<evidence type="ECO:0000313" key="8">
    <source>
        <dbReference type="Proteomes" id="UP000028534"/>
    </source>
</evidence>
<evidence type="ECO:0000256" key="2">
    <source>
        <dbReference type="ARBA" id="ARBA00022723"/>
    </source>
</evidence>
<protein>
    <submittedName>
        <fullName evidence="7">Ring-hydroxylating dioxygenase, large terminal subunit</fullName>
    </submittedName>
</protein>
<keyword evidence="3" id="KW-0560">Oxidoreductase</keyword>
<comment type="caution">
    <text evidence="7">The sequence shown here is derived from an EMBL/GenBank/DDBJ whole genome shotgun (WGS) entry which is preliminary data.</text>
</comment>
<dbReference type="PANTHER" id="PTHR43756:SF5">
    <property type="entry name" value="CHOLINE MONOOXYGENASE, CHLOROPLASTIC"/>
    <property type="match status" value="1"/>
</dbReference>
<evidence type="ECO:0000256" key="5">
    <source>
        <dbReference type="ARBA" id="ARBA00023014"/>
    </source>
</evidence>
<dbReference type="Pfam" id="PF00355">
    <property type="entry name" value="Rieske"/>
    <property type="match status" value="1"/>
</dbReference>
<feature type="domain" description="Rieske" evidence="6">
    <location>
        <begin position="39"/>
        <end position="104"/>
    </location>
</feature>
<dbReference type="SUPFAM" id="SSF50022">
    <property type="entry name" value="ISP domain"/>
    <property type="match status" value="1"/>
</dbReference>
<keyword evidence="4" id="KW-0408">Iron</keyword>
<dbReference type="PRINTS" id="PR00090">
    <property type="entry name" value="RNGDIOXGNASE"/>
</dbReference>
<dbReference type="AlphaFoldDB" id="A0A084ENI4"/>
<gene>
    <name evidence="7" type="ORF">CP98_02049</name>
</gene>
<dbReference type="InterPro" id="IPR001663">
    <property type="entry name" value="Rng_hydr_dOase-A"/>
</dbReference>
<name>A0A084ENI4_SPHYA</name>
<dbReference type="Gene3D" id="2.102.10.10">
    <property type="entry name" value="Rieske [2Fe-2S] iron-sulphur domain"/>
    <property type="match status" value="1"/>
</dbReference>
<dbReference type="GO" id="GO:0046872">
    <property type="term" value="F:metal ion binding"/>
    <property type="evidence" value="ECO:0007669"/>
    <property type="project" value="UniProtKB-KW"/>
</dbReference>
<dbReference type="PATRIC" id="fig|13690.10.peg.2105"/>
<evidence type="ECO:0000256" key="4">
    <source>
        <dbReference type="ARBA" id="ARBA00023004"/>
    </source>
</evidence>
<dbReference type="InterPro" id="IPR036922">
    <property type="entry name" value="Rieske_2Fe-2S_sf"/>
</dbReference>
<keyword evidence="5" id="KW-0411">Iron-sulfur</keyword>
<keyword evidence="7" id="KW-0223">Dioxygenase</keyword>
<dbReference type="EMBL" id="JGVR01000009">
    <property type="protein sequence ID" value="KEZ19526.1"/>
    <property type="molecule type" value="Genomic_DNA"/>
</dbReference>
<sequence length="104" mass="11368">MGETGCGPDPDAGYSLPAWTYSDPEFFAVETRRIFRPSWQIVAHDSDLPAPGDFHVLDYLGESIIVIRGDDGEARAFTNVCRHRGARLARLIHRAQSAGLAGVV</sequence>
<dbReference type="GO" id="GO:0051213">
    <property type="term" value="F:dioxygenase activity"/>
    <property type="evidence" value="ECO:0007669"/>
    <property type="project" value="UniProtKB-KW"/>
</dbReference>
<dbReference type="GO" id="GO:0051537">
    <property type="term" value="F:2 iron, 2 sulfur cluster binding"/>
    <property type="evidence" value="ECO:0007669"/>
    <property type="project" value="UniProtKB-KW"/>
</dbReference>
<dbReference type="Gene3D" id="3.90.380.10">
    <property type="entry name" value="Naphthalene 1,2-dioxygenase Alpha Subunit, Chain A, domain 1"/>
    <property type="match status" value="1"/>
</dbReference>
<keyword evidence="2" id="KW-0479">Metal-binding</keyword>
<dbReference type="PANTHER" id="PTHR43756">
    <property type="entry name" value="CHOLINE MONOOXYGENASE, CHLOROPLASTIC"/>
    <property type="match status" value="1"/>
</dbReference>
<accession>A0A084ENI4</accession>
<organism evidence="7 8">
    <name type="scientific">Sphingobium yanoikuyae</name>
    <name type="common">Sphingomonas yanoikuyae</name>
    <dbReference type="NCBI Taxonomy" id="13690"/>
    <lineage>
        <taxon>Bacteria</taxon>
        <taxon>Pseudomonadati</taxon>
        <taxon>Pseudomonadota</taxon>
        <taxon>Alphaproteobacteria</taxon>
        <taxon>Sphingomonadales</taxon>
        <taxon>Sphingomonadaceae</taxon>
        <taxon>Sphingobium</taxon>
    </lineage>
</organism>
<keyword evidence="1" id="KW-0001">2Fe-2S</keyword>
<evidence type="ECO:0000256" key="3">
    <source>
        <dbReference type="ARBA" id="ARBA00023002"/>
    </source>
</evidence>
<evidence type="ECO:0000259" key="6">
    <source>
        <dbReference type="PROSITE" id="PS51296"/>
    </source>
</evidence>
<evidence type="ECO:0000313" key="7">
    <source>
        <dbReference type="EMBL" id="KEZ19526.1"/>
    </source>
</evidence>
<dbReference type="InterPro" id="IPR017941">
    <property type="entry name" value="Rieske_2Fe-2S"/>
</dbReference>
<evidence type="ECO:0000256" key="1">
    <source>
        <dbReference type="ARBA" id="ARBA00022714"/>
    </source>
</evidence>
<dbReference type="eggNOG" id="COG4638">
    <property type="taxonomic scope" value="Bacteria"/>
</dbReference>
<dbReference type="Proteomes" id="UP000028534">
    <property type="component" value="Unassembled WGS sequence"/>
</dbReference>
<dbReference type="PROSITE" id="PS51296">
    <property type="entry name" value="RIESKE"/>
    <property type="match status" value="1"/>
</dbReference>
<proteinExistence type="predicted"/>
<reference evidence="7 8" key="1">
    <citation type="submission" date="2014-03" db="EMBL/GenBank/DDBJ databases">
        <title>Genome sequence of Sphingobium yanoikuyae B1.</title>
        <authorList>
            <person name="Gan H.M."/>
            <person name="Gan H.Y."/>
            <person name="Savka M.A."/>
        </authorList>
    </citation>
    <scope>NUCLEOTIDE SEQUENCE [LARGE SCALE GENOMIC DNA]</scope>
    <source>
        <strain evidence="7 8">B1</strain>
    </source>
</reference>